<gene>
    <name evidence="2" type="ORF">SAMN04489724_0864</name>
</gene>
<feature type="transmembrane region" description="Helical" evidence="1">
    <location>
        <begin position="27"/>
        <end position="53"/>
    </location>
</feature>
<evidence type="ECO:0000313" key="2">
    <source>
        <dbReference type="EMBL" id="SFT46511.1"/>
    </source>
</evidence>
<proteinExistence type="predicted"/>
<organism evidence="2 3">
    <name type="scientific">Algoriphagus locisalis</name>
    <dbReference type="NCBI Taxonomy" id="305507"/>
    <lineage>
        <taxon>Bacteria</taxon>
        <taxon>Pseudomonadati</taxon>
        <taxon>Bacteroidota</taxon>
        <taxon>Cytophagia</taxon>
        <taxon>Cytophagales</taxon>
        <taxon>Cyclobacteriaceae</taxon>
        <taxon>Algoriphagus</taxon>
    </lineage>
</organism>
<accession>A0A1I6Y8B4</accession>
<keyword evidence="1" id="KW-1133">Transmembrane helix</keyword>
<keyword evidence="1" id="KW-0812">Transmembrane</keyword>
<dbReference type="STRING" id="305507.SAMN04489724_0864"/>
<protein>
    <submittedName>
        <fullName evidence="2">Uncharacterized protein</fullName>
    </submittedName>
</protein>
<evidence type="ECO:0000313" key="3">
    <source>
        <dbReference type="Proteomes" id="UP000199673"/>
    </source>
</evidence>
<evidence type="ECO:0000256" key="1">
    <source>
        <dbReference type="SAM" id="Phobius"/>
    </source>
</evidence>
<dbReference type="RefSeq" id="WP_091691450.1">
    <property type="nucleotide sequence ID" value="NZ_FPBF01000001.1"/>
</dbReference>
<sequence length="80" mass="8265">MNILTEISTRATAPTPPFFQKLKKAGLIIAAIGTAVLTAPGMVPAVLLAYAGYAVTAGTVLVTISQLTVDDGSFEQVLMN</sequence>
<dbReference type="AlphaFoldDB" id="A0A1I6Y8B4"/>
<reference evidence="3" key="1">
    <citation type="submission" date="2016-10" db="EMBL/GenBank/DDBJ databases">
        <authorList>
            <person name="Varghese N."/>
            <person name="Submissions S."/>
        </authorList>
    </citation>
    <scope>NUCLEOTIDE SEQUENCE [LARGE SCALE GENOMIC DNA]</scope>
    <source>
        <strain evidence="3">DSM 23445</strain>
    </source>
</reference>
<name>A0A1I6Y8B4_9BACT</name>
<dbReference type="Proteomes" id="UP000199673">
    <property type="component" value="Unassembled WGS sequence"/>
</dbReference>
<keyword evidence="3" id="KW-1185">Reference proteome</keyword>
<dbReference type="OrthoDB" id="679091at2"/>
<dbReference type="EMBL" id="FPBF01000001">
    <property type="protein sequence ID" value="SFT46511.1"/>
    <property type="molecule type" value="Genomic_DNA"/>
</dbReference>
<keyword evidence="1" id="KW-0472">Membrane</keyword>